<feature type="transmembrane region" description="Helical" evidence="7">
    <location>
        <begin position="33"/>
        <end position="56"/>
    </location>
</feature>
<evidence type="ECO:0000256" key="4">
    <source>
        <dbReference type="ARBA" id="ARBA00022692"/>
    </source>
</evidence>
<dbReference type="PROSITE" id="PS50928">
    <property type="entry name" value="ABC_TM1"/>
    <property type="match status" value="1"/>
</dbReference>
<sequence>MSAPTTTATAPPGAARPVRRRRGPFAKSLNRRYVITAYLFLLPAFAFFGLMFYLPIANMVSSSFRTGAQADVYAGMDNYTRAFEDAAVRNSFTVTVIFGVATTIGAIVIGLTLALLLNQKLRGRVVFRAALLVPYLTSVAIVGLLWRNILDPQLGILNRLLSDLGLPTQTWLNTHPLATVIGVTLWMTVGYTMVLFLAGLQGIPEEYYEAATVDGAGPWQRFWRITLPLLAPTTLFVSVMAVINGLQAFGQAYIITGGGPAGRTDLYIFHVFNVAFTSRDFGYASALSFLLFLVIVIFTVVQLRVGRRGEVQY</sequence>
<dbReference type="InterPro" id="IPR000515">
    <property type="entry name" value="MetI-like"/>
</dbReference>
<comment type="subcellular location">
    <subcellularLocation>
        <location evidence="1 7">Cell membrane</location>
        <topology evidence="1 7">Multi-pass membrane protein</topology>
    </subcellularLocation>
</comment>
<evidence type="ECO:0000256" key="7">
    <source>
        <dbReference type="RuleBase" id="RU363032"/>
    </source>
</evidence>
<dbReference type="InterPro" id="IPR035906">
    <property type="entry name" value="MetI-like_sf"/>
</dbReference>
<evidence type="ECO:0000256" key="1">
    <source>
        <dbReference type="ARBA" id="ARBA00004651"/>
    </source>
</evidence>
<comment type="similarity">
    <text evidence="7">Belongs to the binding-protein-dependent transport system permease family.</text>
</comment>
<evidence type="ECO:0000259" key="9">
    <source>
        <dbReference type="PROSITE" id="PS50928"/>
    </source>
</evidence>
<feature type="region of interest" description="Disordered" evidence="8">
    <location>
        <begin position="1"/>
        <end position="21"/>
    </location>
</feature>
<dbReference type="RefSeq" id="WP_131893202.1">
    <property type="nucleotide sequence ID" value="NZ_SMKZ01000008.1"/>
</dbReference>
<keyword evidence="5 7" id="KW-1133">Transmembrane helix</keyword>
<dbReference type="Pfam" id="PF00528">
    <property type="entry name" value="BPD_transp_1"/>
    <property type="match status" value="1"/>
</dbReference>
<feature type="domain" description="ABC transmembrane type-1" evidence="9">
    <location>
        <begin position="92"/>
        <end position="302"/>
    </location>
</feature>
<feature type="transmembrane region" description="Helical" evidence="7">
    <location>
        <begin position="221"/>
        <end position="243"/>
    </location>
</feature>
<accession>A0A4R5DED3</accession>
<dbReference type="SUPFAM" id="SSF161098">
    <property type="entry name" value="MetI-like"/>
    <property type="match status" value="1"/>
</dbReference>
<reference evidence="10 11" key="1">
    <citation type="submission" date="2019-03" db="EMBL/GenBank/DDBJ databases">
        <title>Draft genome sequences of novel Actinobacteria.</title>
        <authorList>
            <person name="Sahin N."/>
            <person name="Ay H."/>
            <person name="Saygin H."/>
        </authorList>
    </citation>
    <scope>NUCLEOTIDE SEQUENCE [LARGE SCALE GENOMIC DNA]</scope>
    <source>
        <strain evidence="10 11">5K138</strain>
    </source>
</reference>
<organism evidence="10 11">
    <name type="scientific">Jiangella asiatica</name>
    <dbReference type="NCBI Taxonomy" id="2530372"/>
    <lineage>
        <taxon>Bacteria</taxon>
        <taxon>Bacillati</taxon>
        <taxon>Actinomycetota</taxon>
        <taxon>Actinomycetes</taxon>
        <taxon>Jiangellales</taxon>
        <taxon>Jiangellaceae</taxon>
        <taxon>Jiangella</taxon>
    </lineage>
</organism>
<dbReference type="AlphaFoldDB" id="A0A4R5DED3"/>
<evidence type="ECO:0000256" key="8">
    <source>
        <dbReference type="SAM" id="MobiDB-lite"/>
    </source>
</evidence>
<dbReference type="Gene3D" id="1.10.3720.10">
    <property type="entry name" value="MetI-like"/>
    <property type="match status" value="1"/>
</dbReference>
<dbReference type="PANTHER" id="PTHR30193">
    <property type="entry name" value="ABC TRANSPORTER PERMEASE PROTEIN"/>
    <property type="match status" value="1"/>
</dbReference>
<feature type="transmembrane region" description="Helical" evidence="7">
    <location>
        <begin position="129"/>
        <end position="149"/>
    </location>
</feature>
<keyword evidence="2 7" id="KW-0813">Transport</keyword>
<feature type="compositionally biased region" description="Low complexity" evidence="8">
    <location>
        <begin position="1"/>
        <end position="16"/>
    </location>
</feature>
<dbReference type="Proteomes" id="UP000294739">
    <property type="component" value="Unassembled WGS sequence"/>
</dbReference>
<evidence type="ECO:0000256" key="6">
    <source>
        <dbReference type="ARBA" id="ARBA00023136"/>
    </source>
</evidence>
<keyword evidence="11" id="KW-1185">Reference proteome</keyword>
<evidence type="ECO:0000313" key="11">
    <source>
        <dbReference type="Proteomes" id="UP000294739"/>
    </source>
</evidence>
<keyword evidence="3" id="KW-1003">Cell membrane</keyword>
<feature type="transmembrane region" description="Helical" evidence="7">
    <location>
        <begin position="281"/>
        <end position="301"/>
    </location>
</feature>
<feature type="transmembrane region" description="Helical" evidence="7">
    <location>
        <begin position="92"/>
        <end position="117"/>
    </location>
</feature>
<dbReference type="GO" id="GO:0005886">
    <property type="term" value="C:plasma membrane"/>
    <property type="evidence" value="ECO:0007669"/>
    <property type="project" value="UniProtKB-SubCell"/>
</dbReference>
<dbReference type="GO" id="GO:0055085">
    <property type="term" value="P:transmembrane transport"/>
    <property type="evidence" value="ECO:0007669"/>
    <property type="project" value="InterPro"/>
</dbReference>
<feature type="transmembrane region" description="Helical" evidence="7">
    <location>
        <begin position="177"/>
        <end position="200"/>
    </location>
</feature>
<dbReference type="CDD" id="cd06261">
    <property type="entry name" value="TM_PBP2"/>
    <property type="match status" value="1"/>
</dbReference>
<dbReference type="InterPro" id="IPR051393">
    <property type="entry name" value="ABC_transporter_permease"/>
</dbReference>
<evidence type="ECO:0000313" key="10">
    <source>
        <dbReference type="EMBL" id="TDE12242.1"/>
    </source>
</evidence>
<dbReference type="OrthoDB" id="3341820at2"/>
<keyword evidence="6 7" id="KW-0472">Membrane</keyword>
<dbReference type="EMBL" id="SMKZ01000008">
    <property type="protein sequence ID" value="TDE12242.1"/>
    <property type="molecule type" value="Genomic_DNA"/>
</dbReference>
<evidence type="ECO:0000256" key="3">
    <source>
        <dbReference type="ARBA" id="ARBA00022475"/>
    </source>
</evidence>
<evidence type="ECO:0000256" key="2">
    <source>
        <dbReference type="ARBA" id="ARBA00022448"/>
    </source>
</evidence>
<protein>
    <submittedName>
        <fullName evidence="10">Sugar ABC transporter permease</fullName>
    </submittedName>
</protein>
<dbReference type="PANTHER" id="PTHR30193:SF37">
    <property type="entry name" value="INNER MEMBRANE ABC TRANSPORTER PERMEASE PROTEIN YCJO"/>
    <property type="match status" value="1"/>
</dbReference>
<name>A0A4R5DED3_9ACTN</name>
<keyword evidence="4 7" id="KW-0812">Transmembrane</keyword>
<evidence type="ECO:0000256" key="5">
    <source>
        <dbReference type="ARBA" id="ARBA00022989"/>
    </source>
</evidence>
<dbReference type="InParanoid" id="A0A4R5DED3"/>
<comment type="caution">
    <text evidence="10">The sequence shown here is derived from an EMBL/GenBank/DDBJ whole genome shotgun (WGS) entry which is preliminary data.</text>
</comment>
<gene>
    <name evidence="10" type="ORF">E1269_08155</name>
</gene>
<proteinExistence type="inferred from homology"/>